<name>A0ABR2GUS9_9EUKA</name>
<evidence type="ECO:0000313" key="1">
    <source>
        <dbReference type="EMBL" id="KAK8836960.1"/>
    </source>
</evidence>
<accession>A0ABR2GUS9</accession>
<evidence type="ECO:0000313" key="2">
    <source>
        <dbReference type="Proteomes" id="UP001470230"/>
    </source>
</evidence>
<reference evidence="1 2" key="1">
    <citation type="submission" date="2024-04" db="EMBL/GenBank/DDBJ databases">
        <title>Tritrichomonas musculus Genome.</title>
        <authorList>
            <person name="Alves-Ferreira E."/>
            <person name="Grigg M."/>
            <person name="Lorenzi H."/>
            <person name="Galac M."/>
        </authorList>
    </citation>
    <scope>NUCLEOTIDE SEQUENCE [LARGE SCALE GENOMIC DNA]</scope>
    <source>
        <strain evidence="1 2">EAF2021</strain>
    </source>
</reference>
<dbReference type="Proteomes" id="UP001470230">
    <property type="component" value="Unassembled WGS sequence"/>
</dbReference>
<organism evidence="1 2">
    <name type="scientific">Tritrichomonas musculus</name>
    <dbReference type="NCBI Taxonomy" id="1915356"/>
    <lineage>
        <taxon>Eukaryota</taxon>
        <taxon>Metamonada</taxon>
        <taxon>Parabasalia</taxon>
        <taxon>Tritrichomonadida</taxon>
        <taxon>Tritrichomonadidae</taxon>
        <taxon>Tritrichomonas</taxon>
    </lineage>
</organism>
<gene>
    <name evidence="1" type="ORF">M9Y10_036996</name>
</gene>
<sequence length="122" mass="14281">MSTSKISRYHLSDPTINEYQINTTNKGNFNMILNLIKFNENTFTNDDLPFLVEIIENLESTTLNVTITQETENSSISDIKNTLAKLQFHQKFPHFYIDQITKEIELISEQFYEIAKSEPTWL</sequence>
<protein>
    <submittedName>
        <fullName evidence="1">Uncharacterized protein</fullName>
    </submittedName>
</protein>
<dbReference type="EMBL" id="JAPFFF010000062">
    <property type="protein sequence ID" value="KAK8836960.1"/>
    <property type="molecule type" value="Genomic_DNA"/>
</dbReference>
<comment type="caution">
    <text evidence="1">The sequence shown here is derived from an EMBL/GenBank/DDBJ whole genome shotgun (WGS) entry which is preliminary data.</text>
</comment>
<proteinExistence type="predicted"/>
<keyword evidence="2" id="KW-1185">Reference proteome</keyword>